<accession>A0ABQ5HHL9</accession>
<protein>
    <submittedName>
        <fullName evidence="1">Uncharacterized protein</fullName>
    </submittedName>
</protein>
<evidence type="ECO:0000313" key="2">
    <source>
        <dbReference type="Proteomes" id="UP001151760"/>
    </source>
</evidence>
<dbReference type="EMBL" id="BQNB010019636">
    <property type="protein sequence ID" value="GJT87410.1"/>
    <property type="molecule type" value="Genomic_DNA"/>
</dbReference>
<organism evidence="1 2">
    <name type="scientific">Tanacetum coccineum</name>
    <dbReference type="NCBI Taxonomy" id="301880"/>
    <lineage>
        <taxon>Eukaryota</taxon>
        <taxon>Viridiplantae</taxon>
        <taxon>Streptophyta</taxon>
        <taxon>Embryophyta</taxon>
        <taxon>Tracheophyta</taxon>
        <taxon>Spermatophyta</taxon>
        <taxon>Magnoliopsida</taxon>
        <taxon>eudicotyledons</taxon>
        <taxon>Gunneridae</taxon>
        <taxon>Pentapetalae</taxon>
        <taxon>asterids</taxon>
        <taxon>campanulids</taxon>
        <taxon>Asterales</taxon>
        <taxon>Asteraceae</taxon>
        <taxon>Asteroideae</taxon>
        <taxon>Anthemideae</taxon>
        <taxon>Anthemidinae</taxon>
        <taxon>Tanacetum</taxon>
    </lineage>
</organism>
<reference evidence="1" key="2">
    <citation type="submission" date="2022-01" db="EMBL/GenBank/DDBJ databases">
        <authorList>
            <person name="Yamashiro T."/>
            <person name="Shiraishi A."/>
            <person name="Satake H."/>
            <person name="Nakayama K."/>
        </authorList>
    </citation>
    <scope>NUCLEOTIDE SEQUENCE</scope>
</reference>
<name>A0ABQ5HHL9_9ASTR</name>
<sequence>MDMTVQQSSVDKQCLEIAKKEILLENDRLLQKIMSQDVLLTVINSMSWNNDSVNEVFQNDDSCVNQNAVEIEEYFKINDLKAQLQDKDKTIYKLKATIKSLRENTKEENVNPDKCDLEPINKELENSEAKLLSENERKEIIENVVHTPFATTIASGMFKLDLEPFPPSELDFACKYATRIQELLVYVQDTCPNMIIPIAKKVTVKPIKNVKKVRFAEPLTSSSNIKQQPVQDLALSVDNVFQANNYDAFDTDVNEAPTAQTMFMANLSSADPVYDEAGPSYDLDILSEVHDHDHYQDAICEHHEEHEIHDDVQPNYVVDSHADYTSDSNMIPYDQYVKDNAVPVVQSNVSSVPNDAYMMIYNDMYEPHAQSVSKTTQNTVVDNSLTAELATYKEQVELYERRARFELTEREQKIDEQLRIVITDRNIKEENLKKELHSVKLQLASTINHNKSMVEEVTSLKKDFKQKENKYLEEFLDMKALKEKVKDKLYKQDQSLQTVHMLCKPKPYYDELNKVAIGYKNPLSLTRAKQV</sequence>
<comment type="caution">
    <text evidence="1">The sequence shown here is derived from an EMBL/GenBank/DDBJ whole genome shotgun (WGS) entry which is preliminary data.</text>
</comment>
<evidence type="ECO:0000313" key="1">
    <source>
        <dbReference type="EMBL" id="GJT87410.1"/>
    </source>
</evidence>
<dbReference type="Proteomes" id="UP001151760">
    <property type="component" value="Unassembled WGS sequence"/>
</dbReference>
<keyword evidence="2" id="KW-1185">Reference proteome</keyword>
<reference evidence="1" key="1">
    <citation type="journal article" date="2022" name="Int. J. Mol. Sci.">
        <title>Draft Genome of Tanacetum Coccineum: Genomic Comparison of Closely Related Tanacetum-Family Plants.</title>
        <authorList>
            <person name="Yamashiro T."/>
            <person name="Shiraishi A."/>
            <person name="Nakayama K."/>
            <person name="Satake H."/>
        </authorList>
    </citation>
    <scope>NUCLEOTIDE SEQUENCE</scope>
</reference>
<gene>
    <name evidence="1" type="ORF">Tco_1069127</name>
</gene>
<proteinExistence type="predicted"/>